<feature type="compositionally biased region" description="Polar residues" evidence="1">
    <location>
        <begin position="225"/>
        <end position="256"/>
    </location>
</feature>
<name>A0A8H3WHI9_9PEZI</name>
<protein>
    <submittedName>
        <fullName evidence="3">Uncharacterized protein</fullName>
    </submittedName>
</protein>
<gene>
    <name evidence="3" type="ORF">GQ607_005413</name>
</gene>
<keyword evidence="2" id="KW-0812">Transmembrane</keyword>
<evidence type="ECO:0000256" key="1">
    <source>
        <dbReference type="SAM" id="MobiDB-lite"/>
    </source>
</evidence>
<keyword evidence="2" id="KW-1133">Transmembrane helix</keyword>
<dbReference type="Proteomes" id="UP000434172">
    <property type="component" value="Unassembled WGS sequence"/>
</dbReference>
<keyword evidence="2" id="KW-0472">Membrane</keyword>
<accession>A0A8H3WHI9</accession>
<feature type="region of interest" description="Disordered" evidence="1">
    <location>
        <begin position="215"/>
        <end position="256"/>
    </location>
</feature>
<dbReference type="EMBL" id="WOWK01000024">
    <property type="protein sequence ID" value="KAF0327224.1"/>
    <property type="molecule type" value="Genomic_DNA"/>
</dbReference>
<feature type="transmembrane region" description="Helical" evidence="2">
    <location>
        <begin position="305"/>
        <end position="322"/>
    </location>
</feature>
<keyword evidence="4" id="KW-1185">Reference proteome</keyword>
<evidence type="ECO:0000256" key="2">
    <source>
        <dbReference type="SAM" id="Phobius"/>
    </source>
</evidence>
<reference evidence="3 4" key="1">
    <citation type="submission" date="2019-12" db="EMBL/GenBank/DDBJ databases">
        <title>A genome sequence resource for the geographically widespread anthracnose pathogen Colletotrichum asianum.</title>
        <authorList>
            <person name="Meng Y."/>
        </authorList>
    </citation>
    <scope>NUCLEOTIDE SEQUENCE [LARGE SCALE GENOMIC DNA]</scope>
    <source>
        <strain evidence="3 4">ICMP 18580</strain>
    </source>
</reference>
<evidence type="ECO:0000313" key="4">
    <source>
        <dbReference type="Proteomes" id="UP000434172"/>
    </source>
</evidence>
<evidence type="ECO:0000313" key="3">
    <source>
        <dbReference type="EMBL" id="KAF0327224.1"/>
    </source>
</evidence>
<comment type="caution">
    <text evidence="3">The sequence shown here is derived from an EMBL/GenBank/DDBJ whole genome shotgun (WGS) entry which is preliminary data.</text>
</comment>
<dbReference type="OrthoDB" id="4844034at2759"/>
<sequence length="323" mass="34132">MQSRGHAYAQFLADLTIDSTLVAARSLQDNLGVGKNLIQLSSLNSREIVGEDSLVEFGKHGKLSVPEEKRHTRIRPGSDVVHVEDRSEGFLQCFEHFVYYHSAFSFVQLWTSKMLLTTALISASFFLAAAAAPGAELLPASQITERQDDEKCEEGLKPCMRGCIAKTEICCADPERDEPWSCKVGEICGTSPKFGCSKPKTTTASLTLSATATSALSPGDPDLNPSLTVSSPFYPPETSSNGRNEMPGSTSVASSPTRQTCSFEMAAVGLYASTGTNTPEKGCPGALTSAADYGASGAAVRVESLFIMVAMGVVVVALVGGLA</sequence>
<proteinExistence type="predicted"/>
<organism evidence="3 4">
    <name type="scientific">Colletotrichum asianum</name>
    <dbReference type="NCBI Taxonomy" id="702518"/>
    <lineage>
        <taxon>Eukaryota</taxon>
        <taxon>Fungi</taxon>
        <taxon>Dikarya</taxon>
        <taxon>Ascomycota</taxon>
        <taxon>Pezizomycotina</taxon>
        <taxon>Sordariomycetes</taxon>
        <taxon>Hypocreomycetidae</taxon>
        <taxon>Glomerellales</taxon>
        <taxon>Glomerellaceae</taxon>
        <taxon>Colletotrichum</taxon>
        <taxon>Colletotrichum gloeosporioides species complex</taxon>
    </lineage>
</organism>
<dbReference type="AlphaFoldDB" id="A0A8H3WHI9"/>